<keyword evidence="3" id="KW-0472">Membrane</keyword>
<dbReference type="InterPro" id="IPR011990">
    <property type="entry name" value="TPR-like_helical_dom_sf"/>
</dbReference>
<accession>A0AAU7DAS4</accession>
<feature type="DNA-binding region" description="OmpR/PhoB-type" evidence="2">
    <location>
        <begin position="11"/>
        <end position="109"/>
    </location>
</feature>
<keyword evidence="3" id="KW-1133">Transmembrane helix</keyword>
<dbReference type="EMBL" id="CP121194">
    <property type="protein sequence ID" value="XBH11311.1"/>
    <property type="molecule type" value="Genomic_DNA"/>
</dbReference>
<name>A0AAU7DAS4_9BACT</name>
<dbReference type="InterPro" id="IPR019734">
    <property type="entry name" value="TPR_rpt"/>
</dbReference>
<dbReference type="RefSeq" id="WP_348268801.1">
    <property type="nucleotide sequence ID" value="NZ_CP121194.1"/>
</dbReference>
<dbReference type="AlphaFoldDB" id="A0AAU7DAS4"/>
<dbReference type="Gene3D" id="1.10.10.10">
    <property type="entry name" value="Winged helix-like DNA-binding domain superfamily/Winged helix DNA-binding domain"/>
    <property type="match status" value="1"/>
</dbReference>
<reference evidence="6" key="1">
    <citation type="submission" date="2023-03" db="EMBL/GenBank/DDBJ databases">
        <title>Edaphobacter sp.</title>
        <authorList>
            <person name="Huber K.J."/>
            <person name="Papendorf J."/>
            <person name="Pilke C."/>
            <person name="Bunk B."/>
            <person name="Sproeer C."/>
            <person name="Pester M."/>
        </authorList>
    </citation>
    <scope>NUCLEOTIDE SEQUENCE</scope>
    <source>
        <strain evidence="5">DSM 109919</strain>
        <strain evidence="6">DSM 109920</strain>
    </source>
</reference>
<dbReference type="EMBL" id="CP121195">
    <property type="protein sequence ID" value="XBH14740.1"/>
    <property type="molecule type" value="Genomic_DNA"/>
</dbReference>
<dbReference type="GO" id="GO:0006355">
    <property type="term" value="P:regulation of DNA-templated transcription"/>
    <property type="evidence" value="ECO:0007669"/>
    <property type="project" value="InterPro"/>
</dbReference>
<feature type="domain" description="OmpR/PhoB-type" evidence="4">
    <location>
        <begin position="11"/>
        <end position="109"/>
    </location>
</feature>
<dbReference type="CDD" id="cd00383">
    <property type="entry name" value="trans_reg_C"/>
    <property type="match status" value="1"/>
</dbReference>
<organism evidence="6">
    <name type="scientific">Edaphobacter paludis</name>
    <dbReference type="NCBI Taxonomy" id="3035702"/>
    <lineage>
        <taxon>Bacteria</taxon>
        <taxon>Pseudomonadati</taxon>
        <taxon>Acidobacteriota</taxon>
        <taxon>Terriglobia</taxon>
        <taxon>Terriglobales</taxon>
        <taxon>Acidobacteriaceae</taxon>
        <taxon>Edaphobacter</taxon>
    </lineage>
</organism>
<dbReference type="InterPro" id="IPR016032">
    <property type="entry name" value="Sig_transdc_resp-reg_C-effctor"/>
</dbReference>
<dbReference type="SUPFAM" id="SSF48452">
    <property type="entry name" value="TPR-like"/>
    <property type="match status" value="1"/>
</dbReference>
<dbReference type="InterPro" id="IPR001867">
    <property type="entry name" value="OmpR/PhoB-type_DNA-bd"/>
</dbReference>
<evidence type="ECO:0000259" key="4">
    <source>
        <dbReference type="PROSITE" id="PS51755"/>
    </source>
</evidence>
<proteinExistence type="predicted"/>
<dbReference type="KEGG" id="epl:P4G45_06200"/>
<dbReference type="Gene3D" id="1.25.40.10">
    <property type="entry name" value="Tetratricopeptide repeat domain"/>
    <property type="match status" value="2"/>
</dbReference>
<protein>
    <submittedName>
        <fullName evidence="6">Winged helix-turn-helix domain-containing protein</fullName>
    </submittedName>
</protein>
<accession>A0AAU7D331</accession>
<dbReference type="SUPFAM" id="SSF46894">
    <property type="entry name" value="C-terminal effector domain of the bipartite response regulators"/>
    <property type="match status" value="1"/>
</dbReference>
<feature type="transmembrane region" description="Helical" evidence="3">
    <location>
        <begin position="146"/>
        <end position="163"/>
    </location>
</feature>
<dbReference type="SMART" id="SM00862">
    <property type="entry name" value="Trans_reg_C"/>
    <property type="match status" value="1"/>
</dbReference>
<evidence type="ECO:0000256" key="2">
    <source>
        <dbReference type="PROSITE-ProRule" id="PRU01091"/>
    </source>
</evidence>
<sequence length="626" mass="68322">MLDNDMGQGGNTEYRFGPYTLEPAQRRISGDGPSRIELTAKAFDLLVLLVSRSGQLVTKDEILDTIWQDVSIAESNITTTISMIRRALREDSEHQYIETVPKKGYRFTTPVTSEVTGARPTEEPSQPATVPVAPPERVFWQRSFKLGLVTLALLLVGVGLWFWQSSRVPAYETLLRNAIQIEAAGDDKLALASLDEALKLNPGSNEALLRAAWLCYEADNDDQATPYLTRMGKSETPSPDIAKAKETRLMGEGLTMLLAGDADGALSKFDVALGFAPNDTDALFHIAEVATANDNFDKADQALQKCFKVDDRNPFCGYQRIETLTYEGHYDLAIKEYARLIQEGSKYPWLDAAVGDAELAMGDTASALRRFNALAVSSHTLASAVHFRASQDGIATVDAYQGKRSDAHVQLKSALETASSGYSKAAYFLLMAKINILYGHKAEGKDDLLNVPSLSHSGELAISLARTFAMADDFVAARTVLHEHSEDAATLGQSFPAAEQFVNGLEALQRHETEESVAQLANSNRMDSSPETAYFMAQAEMEQGDWQGASDSLNDLLSDRGAVIIDGPAALIPLAEYDLSICYRRLGRDADAESHLASVLSMWNKADPDIKARVISSKGDPAAFHH</sequence>
<gene>
    <name evidence="5" type="ORF">P4G45_06200</name>
    <name evidence="6" type="ORF">P8936_06175</name>
</gene>
<evidence type="ECO:0000313" key="5">
    <source>
        <dbReference type="EMBL" id="XBH11311.1"/>
    </source>
</evidence>
<evidence type="ECO:0000256" key="3">
    <source>
        <dbReference type="SAM" id="Phobius"/>
    </source>
</evidence>
<keyword evidence="3" id="KW-0812">Transmembrane</keyword>
<dbReference type="InterPro" id="IPR036388">
    <property type="entry name" value="WH-like_DNA-bd_sf"/>
</dbReference>
<dbReference type="SMART" id="SM00028">
    <property type="entry name" value="TPR"/>
    <property type="match status" value="3"/>
</dbReference>
<dbReference type="Pfam" id="PF00486">
    <property type="entry name" value="Trans_reg_C"/>
    <property type="match status" value="1"/>
</dbReference>
<dbReference type="GO" id="GO:0003677">
    <property type="term" value="F:DNA binding"/>
    <property type="evidence" value="ECO:0007669"/>
    <property type="project" value="UniProtKB-UniRule"/>
</dbReference>
<keyword evidence="1 2" id="KW-0238">DNA-binding</keyword>
<evidence type="ECO:0000256" key="1">
    <source>
        <dbReference type="ARBA" id="ARBA00023125"/>
    </source>
</evidence>
<dbReference type="GO" id="GO:0000160">
    <property type="term" value="P:phosphorelay signal transduction system"/>
    <property type="evidence" value="ECO:0007669"/>
    <property type="project" value="InterPro"/>
</dbReference>
<evidence type="ECO:0000313" key="6">
    <source>
        <dbReference type="EMBL" id="XBH14740.1"/>
    </source>
</evidence>
<dbReference type="PROSITE" id="PS51755">
    <property type="entry name" value="OMPR_PHOB"/>
    <property type="match status" value="1"/>
</dbReference>